<evidence type="ECO:0000313" key="1">
    <source>
        <dbReference type="EMBL" id="KAG5630883.1"/>
    </source>
</evidence>
<dbReference type="Proteomes" id="UP000824120">
    <property type="component" value="Chromosome 1"/>
</dbReference>
<comment type="caution">
    <text evidence="1">The sequence shown here is derived from an EMBL/GenBank/DDBJ whole genome shotgun (WGS) entry which is preliminary data.</text>
</comment>
<dbReference type="AlphaFoldDB" id="A0A9J6B2P9"/>
<evidence type="ECO:0000313" key="2">
    <source>
        <dbReference type="Proteomes" id="UP000824120"/>
    </source>
</evidence>
<name>A0A9J6B2P9_SOLCO</name>
<protein>
    <submittedName>
        <fullName evidence="1">Uncharacterized protein</fullName>
    </submittedName>
</protein>
<organism evidence="1 2">
    <name type="scientific">Solanum commersonii</name>
    <name type="common">Commerson's wild potato</name>
    <name type="synonym">Commerson's nightshade</name>
    <dbReference type="NCBI Taxonomy" id="4109"/>
    <lineage>
        <taxon>Eukaryota</taxon>
        <taxon>Viridiplantae</taxon>
        <taxon>Streptophyta</taxon>
        <taxon>Embryophyta</taxon>
        <taxon>Tracheophyta</taxon>
        <taxon>Spermatophyta</taxon>
        <taxon>Magnoliopsida</taxon>
        <taxon>eudicotyledons</taxon>
        <taxon>Gunneridae</taxon>
        <taxon>Pentapetalae</taxon>
        <taxon>asterids</taxon>
        <taxon>lamiids</taxon>
        <taxon>Solanales</taxon>
        <taxon>Solanaceae</taxon>
        <taxon>Solanoideae</taxon>
        <taxon>Solaneae</taxon>
        <taxon>Solanum</taxon>
    </lineage>
</organism>
<proteinExistence type="predicted"/>
<gene>
    <name evidence="1" type="ORF">H5410_002600</name>
</gene>
<accession>A0A9J6B2P9</accession>
<sequence>MDDWDKSWLDDESPLCHICGRQYIHWNGCPKSYSLPPNPYYDSSVICDVGRGDKAKNAKQEALECKDMLDKVNLKIAEQMFECVEGQKTIIKLLDLLDASQLEITVLEIAAQQRESYEEAEIVSQSWLQEQTQLLKFHESIRDGLTYMTTQKMEGRVELTQEIDQFGSDIHDLEAHLNKKIKASDAQLLIVVDDDQLVEQKGGIPTIQLYLIP</sequence>
<reference evidence="1 2" key="1">
    <citation type="submission" date="2020-09" db="EMBL/GenBank/DDBJ databases">
        <title>De no assembly of potato wild relative species, Solanum commersonii.</title>
        <authorList>
            <person name="Cho K."/>
        </authorList>
    </citation>
    <scope>NUCLEOTIDE SEQUENCE [LARGE SCALE GENOMIC DNA]</scope>
    <source>
        <strain evidence="1">LZ3.2</strain>
        <tissue evidence="1">Leaf</tissue>
    </source>
</reference>
<keyword evidence="2" id="KW-1185">Reference proteome</keyword>
<dbReference type="EMBL" id="JACXVP010000001">
    <property type="protein sequence ID" value="KAG5630883.1"/>
    <property type="molecule type" value="Genomic_DNA"/>
</dbReference>